<organism evidence="22 23">
    <name type="scientific">Actinidia rufa</name>
    <dbReference type="NCBI Taxonomy" id="165716"/>
    <lineage>
        <taxon>Eukaryota</taxon>
        <taxon>Viridiplantae</taxon>
        <taxon>Streptophyta</taxon>
        <taxon>Embryophyta</taxon>
        <taxon>Tracheophyta</taxon>
        <taxon>Spermatophyta</taxon>
        <taxon>Magnoliopsida</taxon>
        <taxon>eudicotyledons</taxon>
        <taxon>Gunneridae</taxon>
        <taxon>Pentapetalae</taxon>
        <taxon>asterids</taxon>
        <taxon>Ericales</taxon>
        <taxon>Actinidiaceae</taxon>
        <taxon>Actinidia</taxon>
    </lineage>
</organism>
<keyword evidence="4" id="KW-0808">Transferase</keyword>
<comment type="caution">
    <text evidence="22">The sequence shown here is derived from an EMBL/GenBank/DDBJ whole genome shotgun (WGS) entry which is preliminary data.</text>
</comment>
<evidence type="ECO:0000256" key="6">
    <source>
        <dbReference type="ARBA" id="ARBA00022729"/>
    </source>
</evidence>
<dbReference type="EMBL" id="BJWL01000018">
    <property type="protein sequence ID" value="GFZ06295.1"/>
    <property type="molecule type" value="Genomic_DNA"/>
</dbReference>
<evidence type="ECO:0000256" key="5">
    <source>
        <dbReference type="ARBA" id="ARBA00022692"/>
    </source>
</evidence>
<evidence type="ECO:0000259" key="21">
    <source>
        <dbReference type="PROSITE" id="PS51473"/>
    </source>
</evidence>
<feature type="compositionally biased region" description="Polar residues" evidence="17">
    <location>
        <begin position="462"/>
        <end position="482"/>
    </location>
</feature>
<evidence type="ECO:0000256" key="3">
    <source>
        <dbReference type="ARBA" id="ARBA00022527"/>
    </source>
</evidence>
<evidence type="ECO:0000256" key="1">
    <source>
        <dbReference type="ARBA" id="ARBA00004167"/>
    </source>
</evidence>
<keyword evidence="3" id="KW-0723">Serine/threonine-protein kinase</keyword>
<dbReference type="InterPro" id="IPR008271">
    <property type="entry name" value="Ser/Thr_kinase_AS"/>
</dbReference>
<keyword evidence="12 18" id="KW-0472">Membrane</keyword>
<dbReference type="FunFam" id="1.10.510.10:FF:001023">
    <property type="entry name" value="Os07g0541700 protein"/>
    <property type="match status" value="1"/>
</dbReference>
<evidence type="ECO:0000256" key="4">
    <source>
        <dbReference type="ARBA" id="ARBA00022679"/>
    </source>
</evidence>
<feature type="domain" description="Protein kinase" evidence="20">
    <location>
        <begin position="142"/>
        <end position="431"/>
    </location>
</feature>
<evidence type="ECO:0000256" key="9">
    <source>
        <dbReference type="ARBA" id="ARBA00022777"/>
    </source>
</evidence>
<dbReference type="InterPro" id="IPR038408">
    <property type="entry name" value="GNK2_sf"/>
</dbReference>
<keyword evidence="11 18" id="KW-1133">Transmembrane helix</keyword>
<dbReference type="AlphaFoldDB" id="A0A7J0G673"/>
<evidence type="ECO:0000256" key="18">
    <source>
        <dbReference type="SAM" id="Phobius"/>
    </source>
</evidence>
<dbReference type="InterPro" id="IPR001245">
    <property type="entry name" value="Ser-Thr/Tyr_kinase_cat_dom"/>
</dbReference>
<keyword evidence="10" id="KW-0067">ATP-binding</keyword>
<keyword evidence="9 22" id="KW-0418">Kinase</keyword>
<dbReference type="InterPro" id="IPR002902">
    <property type="entry name" value="GNK2"/>
</dbReference>
<dbReference type="InterPro" id="IPR000719">
    <property type="entry name" value="Prot_kinase_dom"/>
</dbReference>
<dbReference type="Pfam" id="PF01657">
    <property type="entry name" value="Stress-antifung"/>
    <property type="match status" value="1"/>
</dbReference>
<evidence type="ECO:0000256" key="8">
    <source>
        <dbReference type="ARBA" id="ARBA00022741"/>
    </source>
</evidence>
<dbReference type="Pfam" id="PF07714">
    <property type="entry name" value="PK_Tyr_Ser-Thr"/>
    <property type="match status" value="1"/>
</dbReference>
<dbReference type="EC" id="2.7.11.1" evidence="2"/>
<gene>
    <name evidence="22" type="ORF">Acr_18g0004650</name>
</gene>
<comment type="catalytic activity">
    <reaction evidence="15">
        <text>L-threonyl-[protein] + ATP = O-phospho-L-threonyl-[protein] + ADP + H(+)</text>
        <dbReference type="Rhea" id="RHEA:46608"/>
        <dbReference type="Rhea" id="RHEA-COMP:11060"/>
        <dbReference type="Rhea" id="RHEA-COMP:11605"/>
        <dbReference type="ChEBI" id="CHEBI:15378"/>
        <dbReference type="ChEBI" id="CHEBI:30013"/>
        <dbReference type="ChEBI" id="CHEBI:30616"/>
        <dbReference type="ChEBI" id="CHEBI:61977"/>
        <dbReference type="ChEBI" id="CHEBI:456216"/>
        <dbReference type="EC" id="2.7.11.1"/>
    </reaction>
</comment>
<keyword evidence="13 22" id="KW-0675">Receptor</keyword>
<dbReference type="FunFam" id="3.30.430.20:FF:000003">
    <property type="entry name" value="Cysteine-rich RLK (RECEPTOR-like protein kinase) 10"/>
    <property type="match status" value="1"/>
</dbReference>
<evidence type="ECO:0000256" key="11">
    <source>
        <dbReference type="ARBA" id="ARBA00022989"/>
    </source>
</evidence>
<evidence type="ECO:0000256" key="12">
    <source>
        <dbReference type="ARBA" id="ARBA00023136"/>
    </source>
</evidence>
<evidence type="ECO:0000313" key="23">
    <source>
        <dbReference type="Proteomes" id="UP000585474"/>
    </source>
</evidence>
<proteinExistence type="predicted"/>
<feature type="signal peptide" evidence="19">
    <location>
        <begin position="1"/>
        <end position="24"/>
    </location>
</feature>
<dbReference type="GO" id="GO:0005886">
    <property type="term" value="C:plasma membrane"/>
    <property type="evidence" value="ECO:0007669"/>
    <property type="project" value="TreeGrafter"/>
</dbReference>
<evidence type="ECO:0000256" key="19">
    <source>
        <dbReference type="SAM" id="SignalP"/>
    </source>
</evidence>
<feature type="transmembrane region" description="Helical" evidence="18">
    <location>
        <begin position="168"/>
        <end position="189"/>
    </location>
</feature>
<dbReference type="SUPFAM" id="SSF56112">
    <property type="entry name" value="Protein kinase-like (PK-like)"/>
    <property type="match status" value="1"/>
</dbReference>
<evidence type="ECO:0000256" key="2">
    <source>
        <dbReference type="ARBA" id="ARBA00012513"/>
    </source>
</evidence>
<keyword evidence="14" id="KW-0325">Glycoprotein</keyword>
<protein>
    <recommendedName>
        <fullName evidence="2">non-specific serine/threonine protein kinase</fullName>
        <ecNumber evidence="2">2.7.11.1</ecNumber>
    </recommendedName>
</protein>
<dbReference type="OrthoDB" id="4062651at2759"/>
<keyword evidence="23" id="KW-1185">Reference proteome</keyword>
<evidence type="ECO:0000256" key="16">
    <source>
        <dbReference type="ARBA" id="ARBA00048679"/>
    </source>
</evidence>
<evidence type="ECO:0000313" key="22">
    <source>
        <dbReference type="EMBL" id="GFZ06295.1"/>
    </source>
</evidence>
<dbReference type="Proteomes" id="UP000585474">
    <property type="component" value="Unassembled WGS sequence"/>
</dbReference>
<evidence type="ECO:0000256" key="10">
    <source>
        <dbReference type="ARBA" id="ARBA00022840"/>
    </source>
</evidence>
<dbReference type="GO" id="GO:0005524">
    <property type="term" value="F:ATP binding"/>
    <property type="evidence" value="ECO:0007669"/>
    <property type="project" value="UniProtKB-KW"/>
</dbReference>
<dbReference type="Gene3D" id="3.30.430.20">
    <property type="entry name" value="Gnk2 domain, C-X8-C-X2-C motif"/>
    <property type="match status" value="1"/>
</dbReference>
<comment type="catalytic activity">
    <reaction evidence="16">
        <text>L-seryl-[protein] + ATP = O-phospho-L-seryl-[protein] + ADP + H(+)</text>
        <dbReference type="Rhea" id="RHEA:17989"/>
        <dbReference type="Rhea" id="RHEA-COMP:9863"/>
        <dbReference type="Rhea" id="RHEA-COMP:11604"/>
        <dbReference type="ChEBI" id="CHEBI:15378"/>
        <dbReference type="ChEBI" id="CHEBI:29999"/>
        <dbReference type="ChEBI" id="CHEBI:30616"/>
        <dbReference type="ChEBI" id="CHEBI:83421"/>
        <dbReference type="ChEBI" id="CHEBI:456216"/>
        <dbReference type="EC" id="2.7.11.1"/>
    </reaction>
</comment>
<evidence type="ECO:0000256" key="14">
    <source>
        <dbReference type="ARBA" id="ARBA00023180"/>
    </source>
</evidence>
<dbReference type="GO" id="GO:0004674">
    <property type="term" value="F:protein serine/threonine kinase activity"/>
    <property type="evidence" value="ECO:0007669"/>
    <property type="project" value="UniProtKB-KW"/>
</dbReference>
<dbReference type="PANTHER" id="PTHR27002:SF1080">
    <property type="entry name" value="CYSTEINE-RICH RECEPTOR-LIKE PROTEIN KINASE 29"/>
    <property type="match status" value="1"/>
</dbReference>
<dbReference type="CDD" id="cd23509">
    <property type="entry name" value="Gnk2-like"/>
    <property type="match status" value="1"/>
</dbReference>
<feature type="chain" id="PRO_5029487786" description="non-specific serine/threonine protein kinase" evidence="19">
    <location>
        <begin position="25"/>
        <end position="489"/>
    </location>
</feature>
<dbReference type="PROSITE" id="PS00108">
    <property type="entry name" value="PROTEIN_KINASE_ST"/>
    <property type="match status" value="1"/>
</dbReference>
<reference evidence="22 23" key="1">
    <citation type="submission" date="2019-07" db="EMBL/GenBank/DDBJ databases">
        <title>De Novo Assembly of kiwifruit Actinidia rufa.</title>
        <authorList>
            <person name="Sugita-Konishi S."/>
            <person name="Sato K."/>
            <person name="Mori E."/>
            <person name="Abe Y."/>
            <person name="Kisaki G."/>
            <person name="Hamano K."/>
            <person name="Suezawa K."/>
            <person name="Otani M."/>
            <person name="Fukuda T."/>
            <person name="Manabe T."/>
            <person name="Gomi K."/>
            <person name="Tabuchi M."/>
            <person name="Akimitsu K."/>
            <person name="Kataoka I."/>
        </authorList>
    </citation>
    <scope>NUCLEOTIDE SEQUENCE [LARGE SCALE GENOMIC DNA]</scope>
    <source>
        <strain evidence="23">cv. Fuchu</strain>
    </source>
</reference>
<dbReference type="Gene3D" id="1.10.510.10">
    <property type="entry name" value="Transferase(Phosphotransferase) domain 1"/>
    <property type="match status" value="2"/>
</dbReference>
<dbReference type="PROSITE" id="PS50011">
    <property type="entry name" value="PROTEIN_KINASE_DOM"/>
    <property type="match status" value="1"/>
</dbReference>
<comment type="subcellular location">
    <subcellularLocation>
        <location evidence="1">Membrane</location>
        <topology evidence="1">Single-pass membrane protein</topology>
    </subcellularLocation>
</comment>
<accession>A0A7J0G673</accession>
<keyword evidence="5 18" id="KW-0812">Transmembrane</keyword>
<evidence type="ECO:0000256" key="7">
    <source>
        <dbReference type="ARBA" id="ARBA00022737"/>
    </source>
</evidence>
<dbReference type="SMART" id="SM00220">
    <property type="entry name" value="S_TKc"/>
    <property type="match status" value="1"/>
</dbReference>
<keyword evidence="8" id="KW-0547">Nucleotide-binding</keyword>
<dbReference type="PANTHER" id="PTHR27002">
    <property type="entry name" value="RECEPTOR-LIKE SERINE/THREONINE-PROTEIN KINASE SD1-8"/>
    <property type="match status" value="1"/>
</dbReference>
<dbReference type="PROSITE" id="PS51473">
    <property type="entry name" value="GNK2"/>
    <property type="match status" value="1"/>
</dbReference>
<feature type="domain" description="Gnk2-homologous" evidence="21">
    <location>
        <begin position="23"/>
        <end position="125"/>
    </location>
</feature>
<dbReference type="InterPro" id="IPR011009">
    <property type="entry name" value="Kinase-like_dom_sf"/>
</dbReference>
<evidence type="ECO:0000256" key="13">
    <source>
        <dbReference type="ARBA" id="ARBA00023170"/>
    </source>
</evidence>
<keyword evidence="6 19" id="KW-0732">Signal</keyword>
<evidence type="ECO:0000259" key="20">
    <source>
        <dbReference type="PROSITE" id="PS50011"/>
    </source>
</evidence>
<keyword evidence="7" id="KW-0677">Repeat</keyword>
<sequence>MSSSRRLFLIYQIFLINLVGLTQAQPDLLGHFCNHTSNIIYQANLNNLLSSLSAKTNQYGFYSASLGEDPDTAHAIVLCRADADLDTCRGCIDNSTRKLTQLCPNAKEAIGWYDYCMLRYSNVSMQGVNDFVGKTSSPGSFRGDSSKICNGEHSWSRLGNRTNKIRTVIIIVVPILSTLLLLVLAFSIYQSRKKHAVKSEEETQSQSVESLKFDFATLRAATNDFSNANMLGHGGFGSVYKGKLLNGQEIAVNRLADCSGQDPIKRMLLDWELRYKIIVGTAHGLLYLHQDSQLSIIHHDLKAANVLLDSEKNAKIADFGMASGYMPPEYANYGKFSVKTDVFSFGVLILEIVSGKKNSGFRGPEHAKHLISYAWKKWRQGKASRLIDPTIKGGSKSEKTRCIHIGLLCVQENVAKRPTMDLVVLMLNSFSMSLQSPTKPAFLMDSSSLEPNTALPGKSPIRVTSSDQSPKHSVNLSVNEASITDPCPR</sequence>
<feature type="region of interest" description="Disordered" evidence="17">
    <location>
        <begin position="443"/>
        <end position="489"/>
    </location>
</feature>
<evidence type="ECO:0000256" key="15">
    <source>
        <dbReference type="ARBA" id="ARBA00047899"/>
    </source>
</evidence>
<evidence type="ECO:0000256" key="17">
    <source>
        <dbReference type="SAM" id="MobiDB-lite"/>
    </source>
</evidence>
<name>A0A7J0G673_9ERIC</name>